<gene>
    <name evidence="1" type="ORF">LCGC14_1683340</name>
</gene>
<proteinExistence type="predicted"/>
<organism evidence="1">
    <name type="scientific">marine sediment metagenome</name>
    <dbReference type="NCBI Taxonomy" id="412755"/>
    <lineage>
        <taxon>unclassified sequences</taxon>
        <taxon>metagenomes</taxon>
        <taxon>ecological metagenomes</taxon>
    </lineage>
</organism>
<dbReference type="AlphaFoldDB" id="A0A0F9K3I0"/>
<reference evidence="1" key="1">
    <citation type="journal article" date="2015" name="Nature">
        <title>Complex archaea that bridge the gap between prokaryotes and eukaryotes.</title>
        <authorList>
            <person name="Spang A."/>
            <person name="Saw J.H."/>
            <person name="Jorgensen S.L."/>
            <person name="Zaremba-Niedzwiedzka K."/>
            <person name="Martijn J."/>
            <person name="Lind A.E."/>
            <person name="van Eijk R."/>
            <person name="Schleper C."/>
            <person name="Guy L."/>
            <person name="Ettema T.J."/>
        </authorList>
    </citation>
    <scope>NUCLEOTIDE SEQUENCE</scope>
</reference>
<evidence type="ECO:0000313" key="1">
    <source>
        <dbReference type="EMBL" id="KKM16688.1"/>
    </source>
</evidence>
<sequence>MGESIVIIPYVWENSRQYFPAIEIVRPDKQYHQHRYYEGKYAFIYEDAMQIAIDMAQIEANRINAVVQVNNDGNE</sequence>
<dbReference type="EMBL" id="LAZR01014620">
    <property type="protein sequence ID" value="KKM16688.1"/>
    <property type="molecule type" value="Genomic_DNA"/>
</dbReference>
<name>A0A0F9K3I0_9ZZZZ</name>
<comment type="caution">
    <text evidence="1">The sequence shown here is derived from an EMBL/GenBank/DDBJ whole genome shotgun (WGS) entry which is preliminary data.</text>
</comment>
<protein>
    <submittedName>
        <fullName evidence="1">Uncharacterized protein</fullName>
    </submittedName>
</protein>
<accession>A0A0F9K3I0</accession>